<dbReference type="PANTHER" id="PTHR13265:SF0">
    <property type="entry name" value="HPR1"/>
    <property type="match status" value="1"/>
</dbReference>
<sequence length="578" mass="65035">MDPSKGKGLILLRYCNELLRRLSKTRHTVFSGRILLFLTGVYPLTERSGVNLKGEFNLDNSTTVAPSDLINHDDSTEIMDVDNESTLNSNHPKNLAFFKTFWSLQPYFNDPTIVLKSKNEWTRMESAIESVLQVFESENENDAKLMSSADKKRKSQSADSNSTSSGGGGNSNNNNGEKELLDLKDQYFFPKFLTSRNLFELQIKDVSFRRQIMVQMLIIFQFFMGLVNKQQLGVSDGSIPNSAAPPPAATAGPANKALSFLAYVLSEAQESWVNQIRTRVVRALEQTGPNGRRFLTTLTTVITHEANWIKWKADSCPGFEKRLSEKLEIRKRFLEQSLARNKEFMGSAELNILKMAESDPKILLKDSRRSTVKSLEEFLQPLADQLNDDGTVAEGVEAEYLHSKNRTFNWKAYRTALTANFHFFKDIDNIDTQTMVKRMKTGVGSAVPSQQQQQQQQQQQLLRQQQQQQQQQSVVESDSKEVDPMKGVTVLIIIYFIDESLARSRSRILLKISSSSLPKFAKEVVVDGGGGRAKLKENPLVTSPPRRSAVNDADDPSASCSEEFSCFRSGRGVVQEIV</sequence>
<keyword evidence="3" id="KW-1185">Reference proteome</keyword>
<evidence type="ECO:0000313" key="2">
    <source>
        <dbReference type="EMBL" id="KAJ3084861.1"/>
    </source>
</evidence>
<feature type="region of interest" description="Disordered" evidence="1">
    <location>
        <begin position="533"/>
        <end position="558"/>
    </location>
</feature>
<organism evidence="2 3">
    <name type="scientific">Physocladia obscura</name>
    <dbReference type="NCBI Taxonomy" id="109957"/>
    <lineage>
        <taxon>Eukaryota</taxon>
        <taxon>Fungi</taxon>
        <taxon>Fungi incertae sedis</taxon>
        <taxon>Chytridiomycota</taxon>
        <taxon>Chytridiomycota incertae sedis</taxon>
        <taxon>Chytridiomycetes</taxon>
        <taxon>Chytridiales</taxon>
        <taxon>Chytriomycetaceae</taxon>
        <taxon>Physocladia</taxon>
    </lineage>
</organism>
<evidence type="ECO:0000256" key="1">
    <source>
        <dbReference type="SAM" id="MobiDB-lite"/>
    </source>
</evidence>
<dbReference type="Pfam" id="PF11957">
    <property type="entry name" value="efThoc1"/>
    <property type="match status" value="1"/>
</dbReference>
<accession>A0AAD5SNQ8</accession>
<evidence type="ECO:0000313" key="3">
    <source>
        <dbReference type="Proteomes" id="UP001211907"/>
    </source>
</evidence>
<name>A0AAD5SNQ8_9FUNG</name>
<proteinExistence type="predicted"/>
<dbReference type="InterPro" id="IPR021861">
    <property type="entry name" value="THO_THOC1"/>
</dbReference>
<protein>
    <submittedName>
        <fullName evidence="2">Uncharacterized protein</fullName>
    </submittedName>
</protein>
<dbReference type="PANTHER" id="PTHR13265">
    <property type="entry name" value="THO COMPLEX SUBUNIT 1"/>
    <property type="match status" value="1"/>
</dbReference>
<feature type="region of interest" description="Disordered" evidence="1">
    <location>
        <begin position="143"/>
        <end position="177"/>
    </location>
</feature>
<comment type="caution">
    <text evidence="2">The sequence shown here is derived from an EMBL/GenBank/DDBJ whole genome shotgun (WGS) entry which is preliminary data.</text>
</comment>
<dbReference type="GO" id="GO:0000445">
    <property type="term" value="C:THO complex part of transcription export complex"/>
    <property type="evidence" value="ECO:0007669"/>
    <property type="project" value="TreeGrafter"/>
</dbReference>
<reference evidence="2" key="1">
    <citation type="submission" date="2020-05" db="EMBL/GenBank/DDBJ databases">
        <title>Phylogenomic resolution of chytrid fungi.</title>
        <authorList>
            <person name="Stajich J.E."/>
            <person name="Amses K."/>
            <person name="Simmons R."/>
            <person name="Seto K."/>
            <person name="Myers J."/>
            <person name="Bonds A."/>
            <person name="Quandt C.A."/>
            <person name="Barry K."/>
            <person name="Liu P."/>
            <person name="Grigoriev I."/>
            <person name="Longcore J.E."/>
            <person name="James T.Y."/>
        </authorList>
    </citation>
    <scope>NUCLEOTIDE SEQUENCE</scope>
    <source>
        <strain evidence="2">JEL0513</strain>
    </source>
</reference>
<dbReference type="Proteomes" id="UP001211907">
    <property type="component" value="Unassembled WGS sequence"/>
</dbReference>
<dbReference type="AlphaFoldDB" id="A0AAD5SNQ8"/>
<dbReference type="GO" id="GO:0006406">
    <property type="term" value="P:mRNA export from nucleus"/>
    <property type="evidence" value="ECO:0007669"/>
    <property type="project" value="TreeGrafter"/>
</dbReference>
<dbReference type="EMBL" id="JADGJH010004701">
    <property type="protein sequence ID" value="KAJ3084861.1"/>
    <property type="molecule type" value="Genomic_DNA"/>
</dbReference>
<gene>
    <name evidence="2" type="ORF">HK100_009243</name>
</gene>